<dbReference type="EMBL" id="BDIP01003485">
    <property type="protein sequence ID" value="GCA63424.1"/>
    <property type="molecule type" value="Genomic_DNA"/>
</dbReference>
<keyword evidence="2" id="KW-1185">Reference proteome</keyword>
<evidence type="ECO:0000313" key="1">
    <source>
        <dbReference type="EMBL" id="GCA63424.1"/>
    </source>
</evidence>
<evidence type="ECO:0008006" key="3">
    <source>
        <dbReference type="Google" id="ProtNLM"/>
    </source>
</evidence>
<protein>
    <recommendedName>
        <fullName evidence="3">F-box associated domain-containing protein</fullName>
    </recommendedName>
</protein>
<dbReference type="AlphaFoldDB" id="A0A391NP62"/>
<evidence type="ECO:0000313" key="2">
    <source>
        <dbReference type="Proteomes" id="UP000265618"/>
    </source>
</evidence>
<reference evidence="1 2" key="1">
    <citation type="journal article" date="2018" name="PLoS ONE">
        <title>The draft genome of Kipferlia bialata reveals reductive genome evolution in fornicate parasites.</title>
        <authorList>
            <person name="Tanifuji G."/>
            <person name="Takabayashi S."/>
            <person name="Kume K."/>
            <person name="Takagi M."/>
            <person name="Nakayama T."/>
            <person name="Kamikawa R."/>
            <person name="Inagaki Y."/>
            <person name="Hashimoto T."/>
        </authorList>
    </citation>
    <scope>NUCLEOTIDE SEQUENCE [LARGE SCALE GENOMIC DNA]</scope>
    <source>
        <strain evidence="1">NY0173</strain>
    </source>
</reference>
<comment type="caution">
    <text evidence="1">The sequence shown here is derived from an EMBL/GenBank/DDBJ whole genome shotgun (WGS) entry which is preliminary data.</text>
</comment>
<name>A0A391NP62_9EUKA</name>
<gene>
    <name evidence="1" type="ORF">KIPB_009875</name>
</gene>
<proteinExistence type="predicted"/>
<sequence>MDDHYIELPAERGLEEGCYYGVAGPSPNQILSLGDDTLLIQSLVNIGTSDVSIECSFVPLPPTPNPKNGGIQDALQCVLNGVLYYAYEFSAPNCRKWFTVQAVTLDTYERVTIPKVPSVSHPRKRRAEMRALFALDNHVVFVQEEFEGNEPVGVQSFVYSPGERDWVRKGGIKRRKKTSKYSVSLSLDMLDVAVFDSTAYVLFGEFSVRMWSYDLQRGWRRCLTLPEEIELPFSRLLHVMGSYTVVFGAWDDCDESLFEGPYVRARE</sequence>
<organism evidence="1 2">
    <name type="scientific">Kipferlia bialata</name>
    <dbReference type="NCBI Taxonomy" id="797122"/>
    <lineage>
        <taxon>Eukaryota</taxon>
        <taxon>Metamonada</taxon>
        <taxon>Carpediemonas-like organisms</taxon>
        <taxon>Kipferlia</taxon>
    </lineage>
</organism>
<dbReference type="Proteomes" id="UP000265618">
    <property type="component" value="Unassembled WGS sequence"/>
</dbReference>
<accession>A0A391NP62</accession>